<dbReference type="GO" id="GO:0006355">
    <property type="term" value="P:regulation of DNA-templated transcription"/>
    <property type="evidence" value="ECO:0007669"/>
    <property type="project" value="InterPro"/>
</dbReference>
<dbReference type="NCBIfam" id="TIGR01848">
    <property type="entry name" value="PHA_reg_PhaR"/>
    <property type="match status" value="1"/>
</dbReference>
<evidence type="ECO:0000313" key="4">
    <source>
        <dbReference type="Proteomes" id="UP000807785"/>
    </source>
</evidence>
<proteinExistence type="predicted"/>
<evidence type="ECO:0000259" key="1">
    <source>
        <dbReference type="Pfam" id="PF05233"/>
    </source>
</evidence>
<dbReference type="InterPro" id="IPR010134">
    <property type="entry name" value="PHA_reg_PhaR"/>
</dbReference>
<evidence type="ECO:0000313" key="3">
    <source>
        <dbReference type="EMBL" id="MBK6972988.1"/>
    </source>
</evidence>
<dbReference type="Pfam" id="PF05233">
    <property type="entry name" value="PHB_acc"/>
    <property type="match status" value="2"/>
</dbReference>
<organism evidence="3 4">
    <name type="scientific">Candidatus Methylophosphatis roskildensis</name>
    <dbReference type="NCBI Taxonomy" id="2899263"/>
    <lineage>
        <taxon>Bacteria</taxon>
        <taxon>Pseudomonadati</taxon>
        <taxon>Pseudomonadota</taxon>
        <taxon>Betaproteobacteria</taxon>
        <taxon>Nitrosomonadales</taxon>
        <taxon>Sterolibacteriaceae</taxon>
        <taxon>Candidatus Methylophosphatis</taxon>
    </lineage>
</organism>
<dbReference type="AlphaFoldDB" id="A0A9D7DY40"/>
<accession>A0A9D7DY40</accession>
<dbReference type="EMBL" id="JADJEV010000003">
    <property type="protein sequence ID" value="MBK6972988.1"/>
    <property type="molecule type" value="Genomic_DNA"/>
</dbReference>
<protein>
    <submittedName>
        <fullName evidence="3">Polyhydroxyalkanoate synthesis repressor PhaR</fullName>
    </submittedName>
</protein>
<feature type="domain" description="PHB accumulation regulatory" evidence="1">
    <location>
        <begin position="139"/>
        <end position="176"/>
    </location>
</feature>
<feature type="domain" description="PHA accumulation regulator DNA-binding N-terminal" evidence="2">
    <location>
        <begin position="22"/>
        <end position="80"/>
    </location>
</feature>
<name>A0A9D7DY40_9PROT</name>
<sequence length="208" mass="23699">MSSTAVRKDSMADETKTQNIRLIKKYPNRRLYDTKTSSYITLADVKELVLKTEEFQVIDAKSGDDLTRSILLQIILDEEAGSMPMLTSDLLSQMIRFYGNAMQGMMGKYLETNITAFTDMQAKLQDQVRSLYGDNNGMNKDLWTQFLNFQGPAMQSMMGTYMEQSKKMFIQMQDQIESQTRTLFAGFQLPGFPGQPSAAEREGEIDEK</sequence>
<feature type="domain" description="PHB accumulation regulatory" evidence="1">
    <location>
        <begin position="86"/>
        <end position="125"/>
    </location>
</feature>
<dbReference type="InterPro" id="IPR007897">
    <property type="entry name" value="PHB_accumulat"/>
</dbReference>
<dbReference type="InterPro" id="IPR012909">
    <property type="entry name" value="PHA_DNA-bd_N"/>
</dbReference>
<reference evidence="3" key="1">
    <citation type="submission" date="2020-10" db="EMBL/GenBank/DDBJ databases">
        <title>Connecting structure to function with the recovery of over 1000 high-quality activated sludge metagenome-assembled genomes encoding full-length rRNA genes using long-read sequencing.</title>
        <authorList>
            <person name="Singleton C.M."/>
            <person name="Petriglieri F."/>
            <person name="Kristensen J.M."/>
            <person name="Kirkegaard R.H."/>
            <person name="Michaelsen T.Y."/>
            <person name="Andersen M.H."/>
            <person name="Karst S.M."/>
            <person name="Dueholm M.S."/>
            <person name="Nielsen P.H."/>
            <person name="Albertsen M."/>
        </authorList>
    </citation>
    <scope>NUCLEOTIDE SEQUENCE</scope>
    <source>
        <strain evidence="3">Bjer_18-Q3-R1-45_BAT3C.347</strain>
    </source>
</reference>
<gene>
    <name evidence="3" type="primary">phaR</name>
    <name evidence="3" type="ORF">IPH26_08530</name>
</gene>
<dbReference type="Proteomes" id="UP000807785">
    <property type="component" value="Unassembled WGS sequence"/>
</dbReference>
<comment type="caution">
    <text evidence="3">The sequence shown here is derived from an EMBL/GenBank/DDBJ whole genome shotgun (WGS) entry which is preliminary data.</text>
</comment>
<evidence type="ECO:0000259" key="2">
    <source>
        <dbReference type="Pfam" id="PF07879"/>
    </source>
</evidence>
<dbReference type="Pfam" id="PF07879">
    <property type="entry name" value="PHB_acc_N"/>
    <property type="match status" value="1"/>
</dbReference>